<dbReference type="Proteomes" id="UP000604825">
    <property type="component" value="Unassembled WGS sequence"/>
</dbReference>
<name>A0A811RLU6_9POAL</name>
<dbReference type="EMBL" id="CAJGYO010000015">
    <property type="protein sequence ID" value="CAD6270773.1"/>
    <property type="molecule type" value="Genomic_DNA"/>
</dbReference>
<dbReference type="Gene3D" id="3.30.420.10">
    <property type="entry name" value="Ribonuclease H-like superfamily/Ribonuclease H"/>
    <property type="match status" value="1"/>
</dbReference>
<comment type="caution">
    <text evidence="1">The sequence shown here is derived from an EMBL/GenBank/DDBJ whole genome shotgun (WGS) entry which is preliminary data.</text>
</comment>
<evidence type="ECO:0000313" key="2">
    <source>
        <dbReference type="Proteomes" id="UP000604825"/>
    </source>
</evidence>
<organism evidence="1 2">
    <name type="scientific">Miscanthus lutarioriparius</name>
    <dbReference type="NCBI Taxonomy" id="422564"/>
    <lineage>
        <taxon>Eukaryota</taxon>
        <taxon>Viridiplantae</taxon>
        <taxon>Streptophyta</taxon>
        <taxon>Embryophyta</taxon>
        <taxon>Tracheophyta</taxon>
        <taxon>Spermatophyta</taxon>
        <taxon>Magnoliopsida</taxon>
        <taxon>Liliopsida</taxon>
        <taxon>Poales</taxon>
        <taxon>Poaceae</taxon>
        <taxon>PACMAD clade</taxon>
        <taxon>Panicoideae</taxon>
        <taxon>Andropogonodae</taxon>
        <taxon>Andropogoneae</taxon>
        <taxon>Saccharinae</taxon>
        <taxon>Miscanthus</taxon>
    </lineage>
</organism>
<evidence type="ECO:0000313" key="1">
    <source>
        <dbReference type="EMBL" id="CAD6270773.1"/>
    </source>
</evidence>
<gene>
    <name evidence="1" type="ORF">NCGR_LOCUS54065</name>
</gene>
<dbReference type="GO" id="GO:0003676">
    <property type="term" value="F:nucleic acid binding"/>
    <property type="evidence" value="ECO:0007669"/>
    <property type="project" value="InterPro"/>
</dbReference>
<proteinExistence type="predicted"/>
<keyword evidence="2" id="KW-1185">Reference proteome</keyword>
<dbReference type="InterPro" id="IPR036397">
    <property type="entry name" value="RNaseH_sf"/>
</dbReference>
<protein>
    <submittedName>
        <fullName evidence="1">Uncharacterized protein</fullName>
    </submittedName>
</protein>
<reference evidence="1" key="1">
    <citation type="submission" date="2020-10" db="EMBL/GenBank/DDBJ databases">
        <authorList>
            <person name="Han B."/>
            <person name="Lu T."/>
            <person name="Zhao Q."/>
            <person name="Huang X."/>
            <person name="Zhao Y."/>
        </authorList>
    </citation>
    <scope>NUCLEOTIDE SEQUENCE</scope>
</reference>
<accession>A0A811RLU6</accession>
<sequence>MLGGGQPLPETRQGFMERVRDLLGGRVFDAKFMAENCGRADLRGVGLRSVSANLGVPKPANLGAPSPGADLPWLAGTKSLVAYRIHTILRLHVLSQDAAAGFEGVIDGLQ</sequence>
<dbReference type="AlphaFoldDB" id="A0A811RLU6"/>